<keyword evidence="3" id="KW-1185">Reference proteome</keyword>
<name>A0ABP8P8W2_9NOCA</name>
<feature type="compositionally biased region" description="Basic and acidic residues" evidence="1">
    <location>
        <begin position="46"/>
        <end position="61"/>
    </location>
</feature>
<accession>A0ABP8P8W2</accession>
<protein>
    <submittedName>
        <fullName evidence="2">Uncharacterized protein</fullName>
    </submittedName>
</protein>
<feature type="region of interest" description="Disordered" evidence="1">
    <location>
        <begin position="46"/>
        <end position="72"/>
    </location>
</feature>
<comment type="caution">
    <text evidence="2">The sequence shown here is derived from an EMBL/GenBank/DDBJ whole genome shotgun (WGS) entry which is preliminary data.</text>
</comment>
<evidence type="ECO:0000256" key="1">
    <source>
        <dbReference type="SAM" id="MobiDB-lite"/>
    </source>
</evidence>
<gene>
    <name evidence="2" type="ORF">GCM10023094_32120</name>
</gene>
<organism evidence="2 3">
    <name type="scientific">Rhodococcus olei</name>
    <dbReference type="NCBI Taxonomy" id="2161675"/>
    <lineage>
        <taxon>Bacteria</taxon>
        <taxon>Bacillati</taxon>
        <taxon>Actinomycetota</taxon>
        <taxon>Actinomycetes</taxon>
        <taxon>Mycobacteriales</taxon>
        <taxon>Nocardiaceae</taxon>
        <taxon>Rhodococcus</taxon>
    </lineage>
</organism>
<dbReference type="EMBL" id="BAABFB010000050">
    <property type="protein sequence ID" value="GAA4482353.1"/>
    <property type="molecule type" value="Genomic_DNA"/>
</dbReference>
<dbReference type="RefSeq" id="WP_345346901.1">
    <property type="nucleotide sequence ID" value="NZ_BAABFB010000050.1"/>
</dbReference>
<dbReference type="Proteomes" id="UP001501183">
    <property type="component" value="Unassembled WGS sequence"/>
</dbReference>
<reference evidence="3" key="1">
    <citation type="journal article" date="2019" name="Int. J. Syst. Evol. Microbiol.">
        <title>The Global Catalogue of Microorganisms (GCM) 10K type strain sequencing project: providing services to taxonomists for standard genome sequencing and annotation.</title>
        <authorList>
            <consortium name="The Broad Institute Genomics Platform"/>
            <consortium name="The Broad Institute Genome Sequencing Center for Infectious Disease"/>
            <person name="Wu L."/>
            <person name="Ma J."/>
        </authorList>
    </citation>
    <scope>NUCLEOTIDE SEQUENCE [LARGE SCALE GENOMIC DNA]</scope>
    <source>
        <strain evidence="3">JCM 32206</strain>
    </source>
</reference>
<evidence type="ECO:0000313" key="2">
    <source>
        <dbReference type="EMBL" id="GAA4482353.1"/>
    </source>
</evidence>
<proteinExistence type="predicted"/>
<sequence length="120" mass="13316">MNDHIDHQAQRAALAARRAESQAIIDAARGARKSRTPSAIDAAREVHLTGQTERRAARAEAQDAATAERNAEGRAMYEQMQRLNPAWAAGIEAAQATAQAERDRLRRHHRAMLGWSDDHE</sequence>
<evidence type="ECO:0000313" key="3">
    <source>
        <dbReference type="Proteomes" id="UP001501183"/>
    </source>
</evidence>